<keyword evidence="2" id="KW-0805">Transcription regulation</keyword>
<dbReference type="SUPFAM" id="SSF53850">
    <property type="entry name" value="Periplasmic binding protein-like II"/>
    <property type="match status" value="1"/>
</dbReference>
<keyword evidence="3" id="KW-0238">DNA-binding</keyword>
<dbReference type="InterPro" id="IPR036390">
    <property type="entry name" value="WH_DNA-bd_sf"/>
</dbReference>
<dbReference type="SUPFAM" id="SSF46785">
    <property type="entry name" value="Winged helix' DNA-binding domain"/>
    <property type="match status" value="1"/>
</dbReference>
<evidence type="ECO:0000256" key="4">
    <source>
        <dbReference type="ARBA" id="ARBA00023163"/>
    </source>
</evidence>
<evidence type="ECO:0000256" key="3">
    <source>
        <dbReference type="ARBA" id="ARBA00023125"/>
    </source>
</evidence>
<dbReference type="Pfam" id="PF03466">
    <property type="entry name" value="LysR_substrate"/>
    <property type="match status" value="1"/>
</dbReference>
<dbReference type="PROSITE" id="PS50931">
    <property type="entry name" value="HTH_LYSR"/>
    <property type="match status" value="1"/>
</dbReference>
<evidence type="ECO:0000256" key="2">
    <source>
        <dbReference type="ARBA" id="ARBA00023015"/>
    </source>
</evidence>
<name>A0ABR9GTC3_9HYPH</name>
<proteinExistence type="inferred from homology"/>
<organism evidence="6 7">
    <name type="scientific">Aminobacter carboxidus</name>
    <dbReference type="NCBI Taxonomy" id="376165"/>
    <lineage>
        <taxon>Bacteria</taxon>
        <taxon>Pseudomonadati</taxon>
        <taxon>Pseudomonadota</taxon>
        <taxon>Alphaproteobacteria</taxon>
        <taxon>Hyphomicrobiales</taxon>
        <taxon>Phyllobacteriaceae</taxon>
        <taxon>Aminobacter</taxon>
    </lineage>
</organism>
<dbReference type="InterPro" id="IPR058163">
    <property type="entry name" value="LysR-type_TF_proteobact-type"/>
</dbReference>
<comment type="similarity">
    <text evidence="1">Belongs to the LysR transcriptional regulatory family.</text>
</comment>
<evidence type="ECO:0000313" key="6">
    <source>
        <dbReference type="EMBL" id="MBE1206865.1"/>
    </source>
</evidence>
<dbReference type="PRINTS" id="PR00039">
    <property type="entry name" value="HTHLYSR"/>
</dbReference>
<comment type="caution">
    <text evidence="6">The sequence shown here is derived from an EMBL/GenBank/DDBJ whole genome shotgun (WGS) entry which is preliminary data.</text>
</comment>
<gene>
    <name evidence="6" type="ORF">IHE39_21450</name>
</gene>
<dbReference type="InterPro" id="IPR036388">
    <property type="entry name" value="WH-like_DNA-bd_sf"/>
</dbReference>
<evidence type="ECO:0000256" key="1">
    <source>
        <dbReference type="ARBA" id="ARBA00009437"/>
    </source>
</evidence>
<dbReference type="InterPro" id="IPR000847">
    <property type="entry name" value="LysR_HTH_N"/>
</dbReference>
<dbReference type="PANTHER" id="PTHR30537:SF71">
    <property type="entry name" value="TRANSCRIPTIONAL REGULATORY PROTEIN"/>
    <property type="match status" value="1"/>
</dbReference>
<dbReference type="Gene3D" id="3.40.190.290">
    <property type="match status" value="1"/>
</dbReference>
<accession>A0ABR9GTC3</accession>
<dbReference type="PANTHER" id="PTHR30537">
    <property type="entry name" value="HTH-TYPE TRANSCRIPTIONAL REGULATOR"/>
    <property type="match status" value="1"/>
</dbReference>
<dbReference type="Proteomes" id="UP000598227">
    <property type="component" value="Unassembled WGS sequence"/>
</dbReference>
<evidence type="ECO:0000259" key="5">
    <source>
        <dbReference type="PROSITE" id="PS50931"/>
    </source>
</evidence>
<protein>
    <submittedName>
        <fullName evidence="6">LysR family transcriptional regulator</fullName>
    </submittedName>
</protein>
<dbReference type="InterPro" id="IPR005119">
    <property type="entry name" value="LysR_subst-bd"/>
</dbReference>
<evidence type="ECO:0000313" key="7">
    <source>
        <dbReference type="Proteomes" id="UP000598227"/>
    </source>
</evidence>
<dbReference type="RefSeq" id="WP_192567892.1">
    <property type="nucleotide sequence ID" value="NZ_JACZEP010000007.1"/>
</dbReference>
<feature type="domain" description="HTH lysR-type" evidence="5">
    <location>
        <begin position="12"/>
        <end position="64"/>
    </location>
</feature>
<sequence length="306" mass="32534">MMRVDVNRFGEMEVFARAVECGGFSAAARALSMSPSAVSKLVSRLESRLGARLVNRSTRRLQLTPEGCAFYERSVVILADLREAEQCAAAGEAPRGRLRINANVPFGTHFLLPLLPRFLARYPDISVDVALSDTVVDLLEARADVAIRAGPMKSSSLVARKLGATRMTIVGTPAYFAARPVPSNAEELKEHNLLGPSYVRSMPGWPLLQHGLIVEVMPTGNAQASDGEALRALALAGLGLARMAAFQVRDDLAAGRLVAVLEDANPGDLEDVHAVFLGSGGPVPARVRALLDFLVEAVDLGGSGRG</sequence>
<dbReference type="Pfam" id="PF00126">
    <property type="entry name" value="HTH_1"/>
    <property type="match status" value="1"/>
</dbReference>
<keyword evidence="4" id="KW-0804">Transcription</keyword>
<dbReference type="EMBL" id="JACZEP010000007">
    <property type="protein sequence ID" value="MBE1206865.1"/>
    <property type="molecule type" value="Genomic_DNA"/>
</dbReference>
<reference evidence="6 7" key="1">
    <citation type="submission" date="2020-09" db="EMBL/GenBank/DDBJ databases">
        <title>Draft Genome Sequence of Aminobacter carboxidus type strain DSM 1086, a soil Gram-negative carboxydobacterium.</title>
        <authorList>
            <person name="Turrini P."/>
            <person name="Tescari M."/>
            <person name="Artuso I."/>
            <person name="Lugli G.A."/>
            <person name="Frangipani E."/>
            <person name="Ventura M."/>
            <person name="Visca P."/>
        </authorList>
    </citation>
    <scope>NUCLEOTIDE SEQUENCE [LARGE SCALE GENOMIC DNA]</scope>
    <source>
        <strain evidence="6 7">DSM 1086</strain>
    </source>
</reference>
<dbReference type="Gene3D" id="1.10.10.10">
    <property type="entry name" value="Winged helix-like DNA-binding domain superfamily/Winged helix DNA-binding domain"/>
    <property type="match status" value="1"/>
</dbReference>
<keyword evidence="7" id="KW-1185">Reference proteome</keyword>